<evidence type="ECO:0000256" key="5">
    <source>
        <dbReference type="ARBA" id="ARBA00022967"/>
    </source>
</evidence>
<dbReference type="EMBL" id="MN637820">
    <property type="protein sequence ID" value="QIQ48853.1"/>
    <property type="molecule type" value="Genomic_DNA"/>
</dbReference>
<keyword evidence="8 11" id="KW-0496">Mitochondrion</keyword>
<geneLocation type="mitochondrion" evidence="11"/>
<keyword evidence="4 8" id="KW-0812">Transmembrane</keyword>
<dbReference type="Pfam" id="PF00510">
    <property type="entry name" value="COX3"/>
    <property type="match status" value="1"/>
</dbReference>
<evidence type="ECO:0000259" key="10">
    <source>
        <dbReference type="PROSITE" id="PS50253"/>
    </source>
</evidence>
<reference evidence="11" key="1">
    <citation type="journal article" date="2020" name="Sci. Rep.">
        <title>Divergence across mitochondrial genomes of sympatric members of the Schistosoma indicum group and clues into the evolution of Schistosoma spindale.</title>
        <authorList>
            <person name="Jones B.P."/>
            <person name="Norman B.F."/>
            <person name="Borrett H.E."/>
            <person name="Attwood S.W."/>
            <person name="Mondal M.M.H."/>
            <person name="Walker A.J."/>
            <person name="Webster J.P."/>
            <person name="Jayanthe Rajapakse P.R.V."/>
            <person name="Lawton S.P."/>
        </authorList>
    </citation>
    <scope>NUCLEOTIDE SEQUENCE</scope>
</reference>
<dbReference type="GO" id="GO:0019646">
    <property type="term" value="P:aerobic electron transport chain"/>
    <property type="evidence" value="ECO:0007669"/>
    <property type="project" value="InterPro"/>
</dbReference>
<accession>A0A6G9KAW2</accession>
<protein>
    <recommendedName>
        <fullName evidence="3 8">Cytochrome c oxidase subunit 3</fullName>
    </recommendedName>
</protein>
<dbReference type="CDD" id="cd00386">
    <property type="entry name" value="Heme_Cu_Oxidase_III_like"/>
    <property type="match status" value="1"/>
</dbReference>
<dbReference type="InterPro" id="IPR000298">
    <property type="entry name" value="Cyt_c_oxidase-like_su3"/>
</dbReference>
<dbReference type="PANTHER" id="PTHR11403:SF7">
    <property type="entry name" value="CYTOCHROME C OXIDASE SUBUNIT 3"/>
    <property type="match status" value="1"/>
</dbReference>
<comment type="subcellular location">
    <subcellularLocation>
        <location evidence="1">Membrane</location>
        <topology evidence="1">Multi-pass membrane protein</topology>
    </subcellularLocation>
</comment>
<name>A0A6G9KAW2_SCHSI</name>
<gene>
    <name evidence="11" type="primary">COX3</name>
</gene>
<feature type="transmembrane region" description="Helical" evidence="9">
    <location>
        <begin position="6"/>
        <end position="37"/>
    </location>
</feature>
<dbReference type="GO" id="GO:0004129">
    <property type="term" value="F:cytochrome-c oxidase activity"/>
    <property type="evidence" value="ECO:0007669"/>
    <property type="project" value="InterPro"/>
</dbReference>
<feature type="domain" description="Heme-copper oxidase subunit III family profile" evidence="10">
    <location>
        <begin position="1"/>
        <end position="218"/>
    </location>
</feature>
<keyword evidence="7 9" id="KW-0472">Membrane</keyword>
<comment type="similarity">
    <text evidence="2 8">Belongs to the cytochrome c oxidase subunit 3 family.</text>
</comment>
<dbReference type="SUPFAM" id="SSF81452">
    <property type="entry name" value="Cytochrome c oxidase subunit III-like"/>
    <property type="match status" value="1"/>
</dbReference>
<dbReference type="InterPro" id="IPR024791">
    <property type="entry name" value="Cyt_c/ubiquinol_Oxase_su3"/>
</dbReference>
<dbReference type="GO" id="GO:0016020">
    <property type="term" value="C:membrane"/>
    <property type="evidence" value="ECO:0007669"/>
    <property type="project" value="UniProtKB-SubCell"/>
</dbReference>
<evidence type="ECO:0000313" key="11">
    <source>
        <dbReference type="EMBL" id="QIQ48853.1"/>
    </source>
</evidence>
<feature type="transmembrane region" description="Helical" evidence="9">
    <location>
        <begin position="58"/>
        <end position="80"/>
    </location>
</feature>
<proteinExistence type="inferred from homology"/>
<evidence type="ECO:0000256" key="9">
    <source>
        <dbReference type="SAM" id="Phobius"/>
    </source>
</evidence>
<feature type="transmembrane region" description="Helical" evidence="9">
    <location>
        <begin position="154"/>
        <end position="177"/>
    </location>
</feature>
<evidence type="ECO:0000256" key="4">
    <source>
        <dbReference type="ARBA" id="ARBA00022692"/>
    </source>
</evidence>
<feature type="transmembrane region" description="Helical" evidence="9">
    <location>
        <begin position="86"/>
        <end position="111"/>
    </location>
</feature>
<evidence type="ECO:0000256" key="8">
    <source>
        <dbReference type="RuleBase" id="RU003375"/>
    </source>
</evidence>
<feature type="transmembrane region" description="Helical" evidence="9">
    <location>
        <begin position="123"/>
        <end position="139"/>
    </location>
</feature>
<evidence type="ECO:0000256" key="3">
    <source>
        <dbReference type="ARBA" id="ARBA00015944"/>
    </source>
</evidence>
<evidence type="ECO:0000256" key="7">
    <source>
        <dbReference type="ARBA" id="ARBA00023136"/>
    </source>
</evidence>
<organism evidence="11">
    <name type="scientific">Schistosoma spindalis</name>
    <name type="common">Parasitic worm</name>
    <dbReference type="NCBI Taxonomy" id="6189"/>
    <lineage>
        <taxon>Eukaryota</taxon>
        <taxon>Metazoa</taxon>
        <taxon>Spiralia</taxon>
        <taxon>Lophotrochozoa</taxon>
        <taxon>Platyhelminthes</taxon>
        <taxon>Trematoda</taxon>
        <taxon>Digenea</taxon>
        <taxon>Strigeidida</taxon>
        <taxon>Schistosomatoidea</taxon>
        <taxon>Schistosomatidae</taxon>
        <taxon>Schistosoma</taxon>
    </lineage>
</organism>
<dbReference type="Gene3D" id="1.20.120.80">
    <property type="entry name" value="Cytochrome c oxidase, subunit III, four-helix bundle"/>
    <property type="match status" value="1"/>
</dbReference>
<sequence length="221" mass="26076">MSYFSLVNLVLVFFLLPCIFFYHPYVFITVLVLWLILYFNLLSWDLFRLCNKSCKVSFWLFIVSEVIVFLTLMFSCFWFNNSYNITISYSFSVPLVETFLLIMSSIFVSLFHSSVVSSNSRKYIFYALFFSLVFIFFALDEFLNSSVNSLYNPYYASCFMLVGLHLSHVIIGSVGLLELLEFNRCALVRSKSEMLVVYWHFVDFIWLFVFMVVYIFNGSIL</sequence>
<keyword evidence="5" id="KW-1278">Translocase</keyword>
<evidence type="ECO:0000256" key="2">
    <source>
        <dbReference type="ARBA" id="ARBA00010581"/>
    </source>
</evidence>
<feature type="transmembrane region" description="Helical" evidence="9">
    <location>
        <begin position="197"/>
        <end position="216"/>
    </location>
</feature>
<dbReference type="InterPro" id="IPR013833">
    <property type="entry name" value="Cyt_c_oxidase_su3_a-hlx"/>
</dbReference>
<evidence type="ECO:0000256" key="1">
    <source>
        <dbReference type="ARBA" id="ARBA00004141"/>
    </source>
</evidence>
<keyword evidence="6 9" id="KW-1133">Transmembrane helix</keyword>
<dbReference type="AlphaFoldDB" id="A0A6G9KAW2"/>
<evidence type="ECO:0000256" key="6">
    <source>
        <dbReference type="ARBA" id="ARBA00022989"/>
    </source>
</evidence>
<dbReference type="InterPro" id="IPR035973">
    <property type="entry name" value="Cyt_c_oxidase_su3-like_sf"/>
</dbReference>
<comment type="function">
    <text evidence="8">Component of the cytochrome c oxidase, the last enzyme in the mitochondrial electron transport chain which drives oxidative phosphorylation. The respiratory chain contains 3 multisubunit complexes succinate dehydrogenase (complex II, CII), ubiquinol-cytochrome c oxidoreductase (cytochrome b-c1 complex, complex III, CIII) and cytochrome c oxidase (complex IV, CIV), that cooperate to transfer electrons derived from NADH and succinate to molecular oxygen, creating an electrochemical gradient over the inner membrane that drives transmembrane transport and the ATP synthase. Cytochrome c oxidase is the component of the respiratory chain that catalyzes the reduction of oxygen to water. Electrons originating from reduced cytochrome c in the intermembrane space (IMS) are transferred via the dinuclear copper A center (CU(A)) of subunit 2 and heme A of subunit 1 to the active site in subunit 1, a binuclear center (BNC) formed by heme A3 and copper B (CU(B)). The BNC reduces molecular oxygen to 2 water molecules using 4 electrons from cytochrome c in the IMS and 4 protons from the mitochondrial matrix.</text>
</comment>
<dbReference type="PANTHER" id="PTHR11403">
    <property type="entry name" value="CYTOCHROME C OXIDASE SUBUNIT III"/>
    <property type="match status" value="1"/>
</dbReference>
<dbReference type="PROSITE" id="PS50253">
    <property type="entry name" value="COX3"/>
    <property type="match status" value="1"/>
</dbReference>